<dbReference type="GO" id="GO:1904680">
    <property type="term" value="F:peptide transmembrane transporter activity"/>
    <property type="evidence" value="ECO:0007669"/>
    <property type="project" value="TreeGrafter"/>
</dbReference>
<protein>
    <submittedName>
        <fullName evidence="6">ABC transporter substrate-binding protein</fullName>
    </submittedName>
</protein>
<proteinExistence type="inferred from homology"/>
<dbReference type="InterPro" id="IPR006311">
    <property type="entry name" value="TAT_signal"/>
</dbReference>
<comment type="similarity">
    <text evidence="1">Belongs to the bacterial solute-binding protein 5 family.</text>
</comment>
<dbReference type="AlphaFoldDB" id="A0A9E7U9R3"/>
<keyword evidence="3" id="KW-0732">Signal</keyword>
<feature type="region of interest" description="Disordered" evidence="4">
    <location>
        <begin position="32"/>
        <end position="69"/>
    </location>
</feature>
<dbReference type="InterPro" id="IPR030678">
    <property type="entry name" value="Peptide/Ni-bd"/>
</dbReference>
<dbReference type="SUPFAM" id="SSF53850">
    <property type="entry name" value="Periplasmic binding protein-like II"/>
    <property type="match status" value="1"/>
</dbReference>
<dbReference type="PANTHER" id="PTHR30290">
    <property type="entry name" value="PERIPLASMIC BINDING COMPONENT OF ABC TRANSPORTER"/>
    <property type="match status" value="1"/>
</dbReference>
<dbReference type="Proteomes" id="UP001057580">
    <property type="component" value="Chromosome"/>
</dbReference>
<feature type="region of interest" description="Disordered" evidence="4">
    <location>
        <begin position="1"/>
        <end position="20"/>
    </location>
</feature>
<evidence type="ECO:0000256" key="2">
    <source>
        <dbReference type="ARBA" id="ARBA00022448"/>
    </source>
</evidence>
<keyword evidence="7" id="KW-1185">Reference proteome</keyword>
<gene>
    <name evidence="6" type="ORF">N0B31_14165</name>
</gene>
<dbReference type="EMBL" id="CP104003">
    <property type="protein sequence ID" value="UWM53282.1"/>
    <property type="molecule type" value="Genomic_DNA"/>
</dbReference>
<dbReference type="PANTHER" id="PTHR30290:SF9">
    <property type="entry name" value="OLIGOPEPTIDE-BINDING PROTEIN APPA"/>
    <property type="match status" value="1"/>
</dbReference>
<dbReference type="Gene3D" id="3.40.190.10">
    <property type="entry name" value="Periplasmic binding protein-like II"/>
    <property type="match status" value="1"/>
</dbReference>
<organism evidence="6 7">
    <name type="scientific">Salinirubellus salinus</name>
    <dbReference type="NCBI Taxonomy" id="1364945"/>
    <lineage>
        <taxon>Archaea</taxon>
        <taxon>Methanobacteriati</taxon>
        <taxon>Methanobacteriota</taxon>
        <taxon>Stenosarchaea group</taxon>
        <taxon>Halobacteria</taxon>
        <taxon>Halobacteriales</taxon>
        <taxon>Natronomonadaceae</taxon>
        <taxon>Salinirubellus</taxon>
    </lineage>
</organism>
<dbReference type="PIRSF" id="PIRSF002741">
    <property type="entry name" value="MppA"/>
    <property type="match status" value="1"/>
</dbReference>
<evidence type="ECO:0000313" key="6">
    <source>
        <dbReference type="EMBL" id="UWM53282.1"/>
    </source>
</evidence>
<reference evidence="6" key="1">
    <citation type="submission" date="2022-09" db="EMBL/GenBank/DDBJ databases">
        <title>Diverse halophilic archaea isolated from saline environments.</title>
        <authorList>
            <person name="Cui H.-L."/>
        </authorList>
    </citation>
    <scope>NUCLEOTIDE SEQUENCE</scope>
    <source>
        <strain evidence="6">ZS-35-S2</strain>
    </source>
</reference>
<dbReference type="Gene3D" id="3.10.105.10">
    <property type="entry name" value="Dipeptide-binding Protein, Domain 3"/>
    <property type="match status" value="1"/>
</dbReference>
<feature type="domain" description="Solute-binding protein family 5" evidence="5">
    <location>
        <begin position="113"/>
        <end position="474"/>
    </location>
</feature>
<sequence length="555" mass="60573">MHRKSDAGEENDDSRVSRRTFVAAAGTATATALAGCSSGGDGTPTPTSGGGGGGGDDSTPTPDPAAAQQGGTLVAGMQSGLDGRDPHLVQAASTLRVLENIYGKLVEIDQDLKPVGQLATDWTVSDDDLTWTFQLREGVMFHPPVSRELTAADVVYSFERLLDEETGSPWRSNFTPIANVSADGDYTVVFEFDEPYAPFLFKLSSGGYILPEGADDASDYDISDQPVGTGPFVFDENVAQARTNVTAFEDYYETDGDDNALPYLDEVEFQVIPEGQARLTNLQSGSIDWAVTVPPSQASQLEGNSSVTLSNIPGTFYDYLGHNTTQEPLDDVRLRQAISWAIDRESIVQGARFGYATPTQDPIPPSSVWKDLVSVEEPYSQDLEQAQSLVDESDYDGEELTIQVGQQYPAQVNIAEIIQQQLGEVGITATVQPTDFGTMISNLNEGAYDLTIVGWSGFVDPDDMMYLQFHSGETFNQSNYSNEEVDELLEQGRQAAGDREERAQYYDDAIDIISREVPYTFLEFNDELAAWGTSVKNFTHISTGTPRFKNVWLEQ</sequence>
<evidence type="ECO:0000259" key="5">
    <source>
        <dbReference type="Pfam" id="PF00496"/>
    </source>
</evidence>
<name>A0A9E7U9R3_9EURY</name>
<dbReference type="GO" id="GO:0043190">
    <property type="term" value="C:ATP-binding cassette (ABC) transporter complex"/>
    <property type="evidence" value="ECO:0007669"/>
    <property type="project" value="InterPro"/>
</dbReference>
<dbReference type="PROSITE" id="PS51318">
    <property type="entry name" value="TAT"/>
    <property type="match status" value="1"/>
</dbReference>
<evidence type="ECO:0000313" key="7">
    <source>
        <dbReference type="Proteomes" id="UP001057580"/>
    </source>
</evidence>
<dbReference type="RefSeq" id="WP_260592276.1">
    <property type="nucleotide sequence ID" value="NZ_CP104003.1"/>
</dbReference>
<dbReference type="InterPro" id="IPR000914">
    <property type="entry name" value="SBP_5_dom"/>
</dbReference>
<feature type="compositionally biased region" description="Gly residues" evidence="4">
    <location>
        <begin position="37"/>
        <end position="56"/>
    </location>
</feature>
<evidence type="ECO:0000256" key="4">
    <source>
        <dbReference type="SAM" id="MobiDB-lite"/>
    </source>
</evidence>
<accession>A0A9E7U9R3</accession>
<evidence type="ECO:0000256" key="3">
    <source>
        <dbReference type="ARBA" id="ARBA00022729"/>
    </source>
</evidence>
<dbReference type="Pfam" id="PF00496">
    <property type="entry name" value="SBP_bac_5"/>
    <property type="match status" value="1"/>
</dbReference>
<dbReference type="GO" id="GO:0042597">
    <property type="term" value="C:periplasmic space"/>
    <property type="evidence" value="ECO:0007669"/>
    <property type="project" value="UniProtKB-ARBA"/>
</dbReference>
<dbReference type="GO" id="GO:0015833">
    <property type="term" value="P:peptide transport"/>
    <property type="evidence" value="ECO:0007669"/>
    <property type="project" value="TreeGrafter"/>
</dbReference>
<evidence type="ECO:0000256" key="1">
    <source>
        <dbReference type="ARBA" id="ARBA00005695"/>
    </source>
</evidence>
<dbReference type="KEGG" id="ssai:N0B31_14165"/>
<keyword evidence="2" id="KW-0813">Transport</keyword>
<dbReference type="InterPro" id="IPR039424">
    <property type="entry name" value="SBP_5"/>
</dbReference>
<dbReference type="GeneID" id="74943589"/>